<dbReference type="OMA" id="YCGPGIV"/>
<dbReference type="EMBL" id="CP093348">
    <property type="protein sequence ID" value="WOH06384.1"/>
    <property type="molecule type" value="Genomic_DNA"/>
</dbReference>
<gene>
    <name evidence="6" type="ORF">DCAR_0625810</name>
    <name evidence="7" type="ORF">DCAR_0625879</name>
</gene>
<accession>A0A161WU26</accession>
<dbReference type="EMBL" id="CP093348">
    <property type="protein sequence ID" value="WOH06452.1"/>
    <property type="molecule type" value="Genomic_DNA"/>
</dbReference>
<evidence type="ECO:0000259" key="5">
    <source>
        <dbReference type="Pfam" id="PF03871"/>
    </source>
</evidence>
<dbReference type="FunFam" id="3.90.940.20:FF:000001">
    <property type="entry name" value="DNA-directed RNA polymerases I, II, and III subunit RPABC1"/>
    <property type="match status" value="1"/>
</dbReference>
<dbReference type="AlphaFoldDB" id="A0A161WU26"/>
<feature type="domain" description="RNA polymerase subunit H/Rpb5 C-terminal" evidence="4">
    <location>
        <begin position="151"/>
        <end position="223"/>
    </location>
</feature>
<comment type="subcellular location">
    <subcellularLocation>
        <location evidence="1">Nucleus</location>
    </subcellularLocation>
</comment>
<dbReference type="GO" id="GO:0055029">
    <property type="term" value="C:nuclear DNA-directed RNA polymerase complex"/>
    <property type="evidence" value="ECO:0007669"/>
    <property type="project" value="UniProtKB-ARBA"/>
</dbReference>
<organism evidence="7 8">
    <name type="scientific">Daucus carota subsp. sativus</name>
    <name type="common">Carrot</name>
    <dbReference type="NCBI Taxonomy" id="79200"/>
    <lineage>
        <taxon>Eukaryota</taxon>
        <taxon>Viridiplantae</taxon>
        <taxon>Streptophyta</taxon>
        <taxon>Embryophyta</taxon>
        <taxon>Tracheophyta</taxon>
        <taxon>Spermatophyta</taxon>
        <taxon>Magnoliopsida</taxon>
        <taxon>eudicotyledons</taxon>
        <taxon>Gunneridae</taxon>
        <taxon>Pentapetalae</taxon>
        <taxon>asterids</taxon>
        <taxon>campanulids</taxon>
        <taxon>Apiales</taxon>
        <taxon>Apiaceae</taxon>
        <taxon>Apioideae</taxon>
        <taxon>Scandiceae</taxon>
        <taxon>Daucinae</taxon>
        <taxon>Daucus</taxon>
        <taxon>Daucus sect. Daucus</taxon>
    </lineage>
</organism>
<evidence type="ECO:0000256" key="1">
    <source>
        <dbReference type="ARBA" id="ARBA00004123"/>
    </source>
</evidence>
<dbReference type="Proteomes" id="UP000077755">
    <property type="component" value="Chromosome 6"/>
</dbReference>
<sequence length="224" mass="25918">MEMQIDGGEAPQKSCLTSFTDQGSLESHRYYLSRRTVLEMLRDRGYSVPDSEIELSLREFRGIYGDSPDTSRLRISATHQTNPSKKILVVFCDQGIVKVSQVRSIAGQITNKESLSRLIVVIQNRITDQAMKTWDLFSFKVEIFQITDLLVNITKHELKPKHRVLTNEEKEALLKKYSVDEKQLPRITVKDAIARYYALEKGQVLEITYNGEITEFYVTYRCVW</sequence>
<dbReference type="InterPro" id="IPR014381">
    <property type="entry name" value="Arch_Rpo5/euc_Rpb5"/>
</dbReference>
<dbReference type="GO" id="GO:0006362">
    <property type="term" value="P:transcription elongation by RNA polymerase I"/>
    <property type="evidence" value="ECO:0007669"/>
    <property type="project" value="TreeGrafter"/>
</dbReference>
<dbReference type="InterPro" id="IPR000783">
    <property type="entry name" value="RNA_pol_subH/Rpb5_C"/>
</dbReference>
<comment type="similarity">
    <text evidence="3">Belongs to the archaeal Rpo5/eukaryotic RPB5 RNA polymerase subunit family.</text>
</comment>
<dbReference type="PIRSF" id="PIRSF000747">
    <property type="entry name" value="RPB5"/>
    <property type="match status" value="1"/>
</dbReference>
<name>A0A161WU26_DAUCS</name>
<dbReference type="GO" id="GO:0003899">
    <property type="term" value="F:DNA-directed RNA polymerase activity"/>
    <property type="evidence" value="ECO:0007669"/>
    <property type="project" value="InterPro"/>
</dbReference>
<evidence type="ECO:0000256" key="3">
    <source>
        <dbReference type="ARBA" id="ARBA00025765"/>
    </source>
</evidence>
<evidence type="ECO:0000259" key="4">
    <source>
        <dbReference type="Pfam" id="PF01191"/>
    </source>
</evidence>
<dbReference type="PANTHER" id="PTHR10535:SF2">
    <property type="entry name" value="DNA-DIRECTED RNA POLYMERASE V SUBUNIT 5A"/>
    <property type="match status" value="1"/>
</dbReference>
<dbReference type="GO" id="GO:0006366">
    <property type="term" value="P:transcription by RNA polymerase II"/>
    <property type="evidence" value="ECO:0007669"/>
    <property type="project" value="TreeGrafter"/>
</dbReference>
<dbReference type="InterPro" id="IPR036710">
    <property type="entry name" value="RNA_pol_Rpb5_N_sf"/>
</dbReference>
<dbReference type="Gramene" id="KZM92087">
    <property type="protein sequence ID" value="KZM92087"/>
    <property type="gene ID" value="DCAR_020548"/>
</dbReference>
<dbReference type="InterPro" id="IPR005571">
    <property type="entry name" value="RNA_pol_Rpb5_N"/>
</dbReference>
<reference evidence="7" key="1">
    <citation type="journal article" date="2016" name="Nat. Genet.">
        <title>A high-quality carrot genome assembly provides new insights into carotenoid accumulation and asterid genome evolution.</title>
        <authorList>
            <person name="Iorizzo M."/>
            <person name="Ellison S."/>
            <person name="Senalik D."/>
            <person name="Zeng P."/>
            <person name="Satapoomin P."/>
            <person name="Huang J."/>
            <person name="Bowman M."/>
            <person name="Iovene M."/>
            <person name="Sanseverino W."/>
            <person name="Cavagnaro P."/>
            <person name="Yildiz M."/>
            <person name="Macko-Podgorni A."/>
            <person name="Moranska E."/>
            <person name="Grzebelus E."/>
            <person name="Grzebelus D."/>
            <person name="Ashrafi H."/>
            <person name="Zheng Z."/>
            <person name="Cheng S."/>
            <person name="Spooner D."/>
            <person name="Van Deynze A."/>
            <person name="Simon P."/>
        </authorList>
    </citation>
    <scope>NUCLEOTIDE SEQUENCE</scope>
    <source>
        <tissue evidence="7">Leaf</tissue>
    </source>
</reference>
<keyword evidence="8" id="KW-1185">Reference proteome</keyword>
<evidence type="ECO:0000256" key="2">
    <source>
        <dbReference type="ARBA" id="ARBA00023242"/>
    </source>
</evidence>
<dbReference type="SUPFAM" id="SSF55287">
    <property type="entry name" value="RPB5-like RNA polymerase subunit"/>
    <property type="match status" value="1"/>
</dbReference>
<evidence type="ECO:0000313" key="6">
    <source>
        <dbReference type="EMBL" id="WOH06384.1"/>
    </source>
</evidence>
<dbReference type="OrthoDB" id="248779at2759"/>
<dbReference type="GO" id="GO:0003677">
    <property type="term" value="F:DNA binding"/>
    <property type="evidence" value="ECO:0007669"/>
    <property type="project" value="InterPro"/>
</dbReference>
<dbReference type="Gene3D" id="3.40.1340.10">
    <property type="entry name" value="RNA polymerase, Rpb5, N-terminal domain"/>
    <property type="match status" value="1"/>
</dbReference>
<dbReference type="InterPro" id="IPR035913">
    <property type="entry name" value="RPB5-like_sf"/>
</dbReference>
<protein>
    <recommendedName>
        <fullName evidence="9">RNA polymerase subunit H/Rpb5 C-terminal domain-containing protein</fullName>
    </recommendedName>
</protein>
<dbReference type="Pfam" id="PF01191">
    <property type="entry name" value="RNA_pol_Rpb5_C"/>
    <property type="match status" value="1"/>
</dbReference>
<dbReference type="KEGG" id="dcr:108227476"/>
<dbReference type="PANTHER" id="PTHR10535">
    <property type="entry name" value="DNA-DIRECTED RNA POLYMERASES I, II, AND III SUBUNIT RPABC1"/>
    <property type="match status" value="1"/>
</dbReference>
<reference evidence="7" key="2">
    <citation type="submission" date="2022-03" db="EMBL/GenBank/DDBJ databases">
        <title>Draft title - Genomic analysis of global carrot germplasm unveils the trajectory of domestication and the origin of high carotenoid orange carrot.</title>
        <authorList>
            <person name="Iorizzo M."/>
            <person name="Ellison S."/>
            <person name="Senalik D."/>
            <person name="Macko-Podgorni A."/>
            <person name="Grzebelus D."/>
            <person name="Bostan H."/>
            <person name="Rolling W."/>
            <person name="Curaba J."/>
            <person name="Simon P."/>
        </authorList>
    </citation>
    <scope>NUCLEOTIDE SEQUENCE</scope>
    <source>
        <tissue evidence="7">Leaf</tissue>
    </source>
</reference>
<dbReference type="SUPFAM" id="SSF53036">
    <property type="entry name" value="Eukaryotic RPB5 N-terminal domain"/>
    <property type="match status" value="1"/>
</dbReference>
<dbReference type="Pfam" id="PF03871">
    <property type="entry name" value="RNA_pol_Rpb5_N"/>
    <property type="match status" value="1"/>
</dbReference>
<evidence type="ECO:0000313" key="8">
    <source>
        <dbReference type="Proteomes" id="UP000077755"/>
    </source>
</evidence>
<evidence type="ECO:0000313" key="7">
    <source>
        <dbReference type="EMBL" id="WOH06452.1"/>
    </source>
</evidence>
<evidence type="ECO:0008006" key="9">
    <source>
        <dbReference type="Google" id="ProtNLM"/>
    </source>
</evidence>
<keyword evidence="2" id="KW-0539">Nucleus</keyword>
<dbReference type="GO" id="GO:0042797">
    <property type="term" value="P:tRNA transcription by RNA polymerase III"/>
    <property type="evidence" value="ECO:0007669"/>
    <property type="project" value="TreeGrafter"/>
</dbReference>
<proteinExistence type="inferred from homology"/>
<feature type="domain" description="RNA polymerase Rpb5 N-terminal" evidence="5">
    <location>
        <begin position="26"/>
        <end position="108"/>
    </location>
</feature>
<dbReference type="Gene3D" id="3.90.940.20">
    <property type="entry name" value="RPB5-like RNA polymerase subunit"/>
    <property type="match status" value="1"/>
</dbReference>